<comment type="caution">
    <text evidence="5">The sequence shown here is derived from an EMBL/GenBank/DDBJ whole genome shotgun (WGS) entry which is preliminary data.</text>
</comment>
<protein>
    <recommendedName>
        <fullName evidence="3">Pyrroline-5-carboxylate reductase</fullName>
        <shortName evidence="3">P5C reductase</shortName>
        <shortName evidence="3">P5CR</shortName>
        <ecNumber evidence="3">1.5.1.2</ecNumber>
    </recommendedName>
    <alternativeName>
        <fullName evidence="3">PCA reductase</fullName>
    </alternativeName>
</protein>
<proteinExistence type="inferred from homology"/>
<keyword evidence="3" id="KW-0521">NADP</keyword>
<name>A0A0B3S5J9_9RHOB</name>
<dbReference type="OrthoDB" id="8418678at2"/>
<dbReference type="Proteomes" id="UP000030960">
    <property type="component" value="Unassembled WGS sequence"/>
</dbReference>
<evidence type="ECO:0000313" key="6">
    <source>
        <dbReference type="Proteomes" id="UP000030960"/>
    </source>
</evidence>
<keyword evidence="3" id="KW-0028">Amino-acid biosynthesis</keyword>
<reference evidence="5 6" key="1">
    <citation type="submission" date="2014-10" db="EMBL/GenBank/DDBJ databases">
        <title>Genome sequence of Ponticoccus sp. strain UMTAT08 isolated from clonal culture of toxic dinoflagellate Alexandrium tamiyavanichii.</title>
        <authorList>
            <person name="Gan H.Y."/>
            <person name="Muhd D.-D."/>
            <person name="Mohd Noor M.E."/>
            <person name="Yeong Y.S."/>
            <person name="Usup G."/>
        </authorList>
    </citation>
    <scope>NUCLEOTIDE SEQUENCE [LARGE SCALE GENOMIC DNA]</scope>
    <source>
        <strain evidence="5 6">UMTAT08</strain>
    </source>
</reference>
<dbReference type="RefSeq" id="WP_043137842.1">
    <property type="nucleotide sequence ID" value="NZ_JSUQ01000003.1"/>
</dbReference>
<organism evidence="5 6">
    <name type="scientific">Mameliella alba</name>
    <dbReference type="NCBI Taxonomy" id="561184"/>
    <lineage>
        <taxon>Bacteria</taxon>
        <taxon>Pseudomonadati</taxon>
        <taxon>Pseudomonadota</taxon>
        <taxon>Alphaproteobacteria</taxon>
        <taxon>Rhodobacterales</taxon>
        <taxon>Roseobacteraceae</taxon>
        <taxon>Mameliella</taxon>
    </lineage>
</organism>
<comment type="similarity">
    <text evidence="1 3">Belongs to the pyrroline-5-carboxylate reductase family.</text>
</comment>
<dbReference type="EC" id="1.5.1.2" evidence="3"/>
<evidence type="ECO:0000259" key="4">
    <source>
        <dbReference type="Pfam" id="PF14748"/>
    </source>
</evidence>
<feature type="domain" description="Pyrroline-5-carboxylate reductase dimerisation" evidence="4">
    <location>
        <begin position="154"/>
        <end position="258"/>
    </location>
</feature>
<gene>
    <name evidence="3" type="primary">proC</name>
    <name evidence="5" type="ORF">OA50_00869</name>
</gene>
<comment type="catalytic activity">
    <reaction evidence="3">
        <text>L-proline + NADP(+) = (S)-1-pyrroline-5-carboxylate + NADPH + 2 H(+)</text>
        <dbReference type="Rhea" id="RHEA:14109"/>
        <dbReference type="ChEBI" id="CHEBI:15378"/>
        <dbReference type="ChEBI" id="CHEBI:17388"/>
        <dbReference type="ChEBI" id="CHEBI:57783"/>
        <dbReference type="ChEBI" id="CHEBI:58349"/>
        <dbReference type="ChEBI" id="CHEBI:60039"/>
        <dbReference type="EC" id="1.5.1.2"/>
    </reaction>
</comment>
<keyword evidence="2 3" id="KW-0560">Oxidoreductase</keyword>
<accession>A0A0B3S5J9</accession>
<dbReference type="InterPro" id="IPR008927">
    <property type="entry name" value="6-PGluconate_DH-like_C_sf"/>
</dbReference>
<dbReference type="UniPathway" id="UPA00098">
    <property type="reaction ID" value="UER00361"/>
</dbReference>
<dbReference type="PANTHER" id="PTHR11645:SF0">
    <property type="entry name" value="PYRROLINE-5-CARBOXYLATE REDUCTASE 3"/>
    <property type="match status" value="1"/>
</dbReference>
<dbReference type="GO" id="GO:0055129">
    <property type="term" value="P:L-proline biosynthetic process"/>
    <property type="evidence" value="ECO:0007669"/>
    <property type="project" value="UniProtKB-UniRule"/>
</dbReference>
<keyword evidence="6" id="KW-1185">Reference proteome</keyword>
<dbReference type="STRING" id="561184.SAMN05216376_11784"/>
<dbReference type="Gene3D" id="1.10.3730.10">
    <property type="entry name" value="ProC C-terminal domain-like"/>
    <property type="match status" value="1"/>
</dbReference>
<dbReference type="HAMAP" id="MF_01925">
    <property type="entry name" value="P5C_reductase"/>
    <property type="match status" value="1"/>
</dbReference>
<evidence type="ECO:0000256" key="3">
    <source>
        <dbReference type="HAMAP-Rule" id="MF_01925"/>
    </source>
</evidence>
<dbReference type="GO" id="GO:0004735">
    <property type="term" value="F:pyrroline-5-carboxylate reductase activity"/>
    <property type="evidence" value="ECO:0007669"/>
    <property type="project" value="UniProtKB-UniRule"/>
</dbReference>
<evidence type="ECO:0000313" key="5">
    <source>
        <dbReference type="EMBL" id="KHQ54278.1"/>
    </source>
</evidence>
<dbReference type="EMBL" id="JSUQ01000003">
    <property type="protein sequence ID" value="KHQ54278.1"/>
    <property type="molecule type" value="Genomic_DNA"/>
</dbReference>
<dbReference type="Pfam" id="PF14748">
    <property type="entry name" value="P5CR_dimer"/>
    <property type="match status" value="1"/>
</dbReference>
<sequence length="260" mass="27043">MSSIGIVGGSGMLGSAIAQAWLDSDAVAPGDLWIANRSGTRGDLPAEVTVTDDPAALAGACDTILISIPPAGVPDLHLPAGDKLIFSVMAAVTIADLQRLTGSPRIIRAMSSPAAARRLAYSPWVAAPGASEDDRMVVRRLLSACGTEDALEDEAQLDHFTALTGPVPGFVAWFAAAMTEHAEAQGIPPEAADRAIRQLFRASGEMLAEDPPRAADHVRQMLDYAGTTAAGLQVLEDSPLRGDISKALSAAAQKARDMRP</sequence>
<keyword evidence="3" id="KW-0641">Proline biosynthesis</keyword>
<comment type="function">
    <text evidence="3">Catalyzes the reduction of 1-pyrroline-5-carboxylate (PCA) to L-proline.</text>
</comment>
<keyword evidence="3" id="KW-0963">Cytoplasm</keyword>
<dbReference type="GO" id="GO:0005737">
    <property type="term" value="C:cytoplasm"/>
    <property type="evidence" value="ECO:0007669"/>
    <property type="project" value="UniProtKB-SubCell"/>
</dbReference>
<dbReference type="PIRSF" id="PIRSF000193">
    <property type="entry name" value="Pyrrol-5-carb_rd"/>
    <property type="match status" value="1"/>
</dbReference>
<dbReference type="PANTHER" id="PTHR11645">
    <property type="entry name" value="PYRROLINE-5-CARBOXYLATE REDUCTASE"/>
    <property type="match status" value="1"/>
</dbReference>
<dbReference type="SUPFAM" id="SSF48179">
    <property type="entry name" value="6-phosphogluconate dehydrogenase C-terminal domain-like"/>
    <property type="match status" value="1"/>
</dbReference>
<comment type="subcellular location">
    <subcellularLocation>
        <location evidence="3">Cytoplasm</location>
    </subcellularLocation>
</comment>
<dbReference type="InterPro" id="IPR000304">
    <property type="entry name" value="Pyrroline-COOH_reductase"/>
</dbReference>
<evidence type="ECO:0000256" key="1">
    <source>
        <dbReference type="ARBA" id="ARBA00005525"/>
    </source>
</evidence>
<dbReference type="PATRIC" id="fig|1515334.3.peg.875"/>
<dbReference type="InterPro" id="IPR036291">
    <property type="entry name" value="NAD(P)-bd_dom_sf"/>
</dbReference>
<evidence type="ECO:0000256" key="2">
    <source>
        <dbReference type="ARBA" id="ARBA00023002"/>
    </source>
</evidence>
<dbReference type="SUPFAM" id="SSF51735">
    <property type="entry name" value="NAD(P)-binding Rossmann-fold domains"/>
    <property type="match status" value="1"/>
</dbReference>
<dbReference type="InterPro" id="IPR029036">
    <property type="entry name" value="P5CR_dimer"/>
</dbReference>
<comment type="pathway">
    <text evidence="3">Amino-acid biosynthesis; L-proline biosynthesis; L-proline from L-glutamate 5-semialdehyde: step 1/1.</text>
</comment>
<dbReference type="Gene3D" id="3.40.50.720">
    <property type="entry name" value="NAD(P)-binding Rossmann-like Domain"/>
    <property type="match status" value="1"/>
</dbReference>
<dbReference type="AlphaFoldDB" id="A0A0B3S5J9"/>
<comment type="catalytic activity">
    <reaction evidence="3">
        <text>L-proline + NAD(+) = (S)-1-pyrroline-5-carboxylate + NADH + 2 H(+)</text>
        <dbReference type="Rhea" id="RHEA:14105"/>
        <dbReference type="ChEBI" id="CHEBI:15378"/>
        <dbReference type="ChEBI" id="CHEBI:17388"/>
        <dbReference type="ChEBI" id="CHEBI:57540"/>
        <dbReference type="ChEBI" id="CHEBI:57945"/>
        <dbReference type="ChEBI" id="CHEBI:60039"/>
        <dbReference type="EC" id="1.5.1.2"/>
    </reaction>
</comment>